<dbReference type="Gene3D" id="2.30.30.190">
    <property type="entry name" value="CAP Gly-rich-like domain"/>
    <property type="match status" value="1"/>
</dbReference>
<sequence length="238" mass="26091">MPLVNIFISSPDAQGERRFDPFITIEALKEKLHPVTGIAPQYQILRLYPSLESSPVLATLDDDKKSLEEYGVKEGNCIRVENTDPLARPGEYSDLTGVDKFELTHEEYEARSADTVLAHLKANKLGRFAPTPTNLSQAPPPPTSVPPEIITGKRCEVISSEGDMARRGTVRFVGEASVGRGGVWVGVELDEPVGKGGGSVNGKKYFECRPKHAVFVRPDKVRVGDFPEEDLMGSDEEI</sequence>
<evidence type="ECO:0000256" key="2">
    <source>
        <dbReference type="ARBA" id="ARBA00025779"/>
    </source>
</evidence>
<gene>
    <name evidence="4" type="ORF">M231_02055</name>
</gene>
<comment type="caution">
    <text evidence="4">The sequence shown here is derived from an EMBL/GenBank/DDBJ whole genome shotgun (WGS) entry which is preliminary data.</text>
</comment>
<proteinExistence type="inferred from homology"/>
<dbReference type="InParanoid" id="A0A4Q1BRR0"/>
<dbReference type="InterPro" id="IPR000626">
    <property type="entry name" value="Ubiquitin-like_dom"/>
</dbReference>
<dbReference type="SMART" id="SM01052">
    <property type="entry name" value="CAP_GLY"/>
    <property type="match status" value="1"/>
</dbReference>
<dbReference type="Gene3D" id="3.10.20.90">
    <property type="entry name" value="Phosphatidylinositol 3-kinase Catalytic Subunit, Chain A, domain 1"/>
    <property type="match status" value="1"/>
</dbReference>
<dbReference type="SUPFAM" id="SSF54236">
    <property type="entry name" value="Ubiquitin-like"/>
    <property type="match status" value="1"/>
</dbReference>
<dbReference type="InterPro" id="IPR045172">
    <property type="entry name" value="TBCB_Ubl"/>
</dbReference>
<organism evidence="4 5">
    <name type="scientific">Tremella mesenterica</name>
    <name type="common">Jelly fungus</name>
    <dbReference type="NCBI Taxonomy" id="5217"/>
    <lineage>
        <taxon>Eukaryota</taxon>
        <taxon>Fungi</taxon>
        <taxon>Dikarya</taxon>
        <taxon>Basidiomycota</taxon>
        <taxon>Agaricomycotina</taxon>
        <taxon>Tremellomycetes</taxon>
        <taxon>Tremellales</taxon>
        <taxon>Tremellaceae</taxon>
        <taxon>Tremella</taxon>
    </lineage>
</organism>
<protein>
    <submittedName>
        <fullName evidence="4">Tubulin-folding cofactor B</fullName>
    </submittedName>
</protein>
<dbReference type="CDD" id="cd01789">
    <property type="entry name" value="Ubl_TBCB"/>
    <property type="match status" value="1"/>
</dbReference>
<dbReference type="EMBL" id="SDIL01000016">
    <property type="protein sequence ID" value="RXK40600.1"/>
    <property type="molecule type" value="Genomic_DNA"/>
</dbReference>
<keyword evidence="1" id="KW-0143">Chaperone</keyword>
<evidence type="ECO:0000313" key="5">
    <source>
        <dbReference type="Proteomes" id="UP000289152"/>
    </source>
</evidence>
<dbReference type="FunCoup" id="A0A4Q1BRR0">
    <property type="interactions" value="344"/>
</dbReference>
<dbReference type="PROSITE" id="PS50245">
    <property type="entry name" value="CAP_GLY_2"/>
    <property type="match status" value="1"/>
</dbReference>
<name>A0A4Q1BRR0_TREME</name>
<evidence type="ECO:0000313" key="4">
    <source>
        <dbReference type="EMBL" id="RXK40600.1"/>
    </source>
</evidence>
<dbReference type="Pfam" id="PF01302">
    <property type="entry name" value="CAP_GLY"/>
    <property type="match status" value="1"/>
</dbReference>
<dbReference type="Proteomes" id="UP000289152">
    <property type="component" value="Unassembled WGS sequence"/>
</dbReference>
<dbReference type="InterPro" id="IPR036859">
    <property type="entry name" value="CAP-Gly_dom_sf"/>
</dbReference>
<dbReference type="Pfam" id="PF14560">
    <property type="entry name" value="Ubiquitin_2"/>
    <property type="match status" value="1"/>
</dbReference>
<reference evidence="4 5" key="1">
    <citation type="submission" date="2016-06" db="EMBL/GenBank/DDBJ databases">
        <title>Evolution of pathogenesis and genome organization in the Tremellales.</title>
        <authorList>
            <person name="Cuomo C."/>
            <person name="Litvintseva A."/>
            <person name="Heitman J."/>
            <person name="Chen Y."/>
            <person name="Sun S."/>
            <person name="Springer D."/>
            <person name="Dromer F."/>
            <person name="Young S."/>
            <person name="Zeng Q."/>
            <person name="Chapman S."/>
            <person name="Gujja S."/>
            <person name="Saif S."/>
            <person name="Birren B."/>
        </authorList>
    </citation>
    <scope>NUCLEOTIDE SEQUENCE [LARGE SCALE GENOMIC DNA]</scope>
    <source>
        <strain evidence="4 5">ATCC 28783</strain>
    </source>
</reference>
<dbReference type="InterPro" id="IPR000938">
    <property type="entry name" value="CAP-Gly_domain"/>
</dbReference>
<evidence type="ECO:0000256" key="1">
    <source>
        <dbReference type="ARBA" id="ARBA00023186"/>
    </source>
</evidence>
<dbReference type="AlphaFoldDB" id="A0A4Q1BRR0"/>
<feature type="domain" description="CAP-Gly" evidence="3">
    <location>
        <begin position="175"/>
        <end position="217"/>
    </location>
</feature>
<dbReference type="GO" id="GO:0007021">
    <property type="term" value="P:tubulin complex assembly"/>
    <property type="evidence" value="ECO:0007669"/>
    <property type="project" value="InterPro"/>
</dbReference>
<dbReference type="VEuPathDB" id="FungiDB:TREMEDRAFT_39175"/>
<dbReference type="STRING" id="5217.A0A4Q1BRR0"/>
<dbReference type="GO" id="GO:0043014">
    <property type="term" value="F:alpha-tubulin binding"/>
    <property type="evidence" value="ECO:0007669"/>
    <property type="project" value="InterPro"/>
</dbReference>
<dbReference type="PANTHER" id="PTHR18916">
    <property type="entry name" value="DYNACTIN 1-RELATED MICROTUBULE-BINDING"/>
    <property type="match status" value="1"/>
</dbReference>
<dbReference type="OrthoDB" id="5295208at2759"/>
<accession>A0A4Q1BRR0</accession>
<dbReference type="InterPro" id="IPR029071">
    <property type="entry name" value="Ubiquitin-like_domsf"/>
</dbReference>
<evidence type="ECO:0000259" key="3">
    <source>
        <dbReference type="PROSITE" id="PS50245"/>
    </source>
</evidence>
<keyword evidence="5" id="KW-1185">Reference proteome</keyword>
<dbReference type="SUPFAM" id="SSF74924">
    <property type="entry name" value="Cap-Gly domain"/>
    <property type="match status" value="1"/>
</dbReference>
<dbReference type="GO" id="GO:0007023">
    <property type="term" value="P:post-chaperonin tubulin folding pathway"/>
    <property type="evidence" value="ECO:0007669"/>
    <property type="project" value="InterPro"/>
</dbReference>
<comment type="similarity">
    <text evidence="2">Belongs to the TBCB family.</text>
</comment>